<dbReference type="RefSeq" id="WP_309980654.1">
    <property type="nucleotide sequence ID" value="NZ_JAVDTI010000001.1"/>
</dbReference>
<protein>
    <submittedName>
        <fullName evidence="1">Uncharacterized protein</fullName>
    </submittedName>
</protein>
<organism evidence="1 2">
    <name type="scientific">Dyadobacter fermentans</name>
    <dbReference type="NCBI Taxonomy" id="94254"/>
    <lineage>
        <taxon>Bacteria</taxon>
        <taxon>Pseudomonadati</taxon>
        <taxon>Bacteroidota</taxon>
        <taxon>Cytophagia</taxon>
        <taxon>Cytophagales</taxon>
        <taxon>Spirosomataceae</taxon>
        <taxon>Dyadobacter</taxon>
    </lineage>
</organism>
<sequence>MLKWLKGTLSRIAGSFGNKQNRTLLDPTKLINSESSAFRYDSDGFTVIYKEFSSEVKWSAVSQISVFKLDLITIDRIDMDIVHEDMVLSISEDLPGWAEFLEKLHETFPEIPKDWYIDICLPAFATNFSVIYNRSPDIVLTGRRLELKLETLVNVGGDSDWNVYYLDSDGSKWIKSYPDSGYHGGGLPILTKVAQFPDE</sequence>
<comment type="caution">
    <text evidence="1">The sequence shown here is derived from an EMBL/GenBank/DDBJ whole genome shotgun (WGS) entry which is preliminary data.</text>
</comment>
<gene>
    <name evidence="1" type="ORF">J2W84_000180</name>
</gene>
<dbReference type="EMBL" id="JAVDTI010000001">
    <property type="protein sequence ID" value="MDR6803143.1"/>
    <property type="molecule type" value="Genomic_DNA"/>
</dbReference>
<dbReference type="Proteomes" id="UP001264980">
    <property type="component" value="Unassembled WGS sequence"/>
</dbReference>
<accession>A0ABU1QPR2</accession>
<evidence type="ECO:0000313" key="1">
    <source>
        <dbReference type="EMBL" id="MDR6803143.1"/>
    </source>
</evidence>
<proteinExistence type="predicted"/>
<evidence type="ECO:0000313" key="2">
    <source>
        <dbReference type="Proteomes" id="UP001264980"/>
    </source>
</evidence>
<keyword evidence="2" id="KW-1185">Reference proteome</keyword>
<dbReference type="InterPro" id="IPR028960">
    <property type="entry name" value="Imm27"/>
</dbReference>
<reference evidence="1 2" key="1">
    <citation type="submission" date="2023-07" db="EMBL/GenBank/DDBJ databases">
        <title>Sorghum-associated microbial communities from plants grown in Nebraska, USA.</title>
        <authorList>
            <person name="Schachtman D."/>
        </authorList>
    </citation>
    <scope>NUCLEOTIDE SEQUENCE [LARGE SCALE GENOMIC DNA]</scope>
    <source>
        <strain evidence="1 2">BE57</strain>
    </source>
</reference>
<name>A0ABU1QPR2_9BACT</name>
<dbReference type="Pfam" id="PF15590">
    <property type="entry name" value="Imm27"/>
    <property type="match status" value="1"/>
</dbReference>